<evidence type="ECO:0000256" key="6">
    <source>
        <dbReference type="ARBA" id="ARBA00022989"/>
    </source>
</evidence>
<evidence type="ECO:0000256" key="3">
    <source>
        <dbReference type="ARBA" id="ARBA00022448"/>
    </source>
</evidence>
<gene>
    <name evidence="10" type="ORF">PLOB_00045082</name>
</gene>
<evidence type="ECO:0000256" key="1">
    <source>
        <dbReference type="ARBA" id="ARBA00004141"/>
    </source>
</evidence>
<evidence type="ECO:0000313" key="10">
    <source>
        <dbReference type="EMBL" id="CAH3146463.1"/>
    </source>
</evidence>
<sequence>MSERQAIPERPPAANSPSVTRFIRYEHLVAGVSGGVTSTLVLHPLDLIKIRFQVNDGSGKLPAYRGLLDAVQSIVRTGGLKGLYQGVTPNVWGNGSAWGLYFFSYNILKAWMQKDSDKPLGAEKHLLAGTIAGTGTLTVTNPIWVIKTRLCLQYTGSPAAVTQAPQYKGMLDALFKLWRHEGLRGLYKGYVPGLFGVSHGALQFMAYEELKKGYSHYFGTPINKKLSSTEYLIMASLSKIFAATATYPYQVVRSRLQNQYTMAEYNGAVDVIRKTFRYEGVRGFYKGLVPNVLRVTPACALTFVVYENVIHFLMPSS</sequence>
<dbReference type="SUPFAM" id="SSF103506">
    <property type="entry name" value="Mitochondrial carrier"/>
    <property type="match status" value="1"/>
</dbReference>
<organism evidence="10 11">
    <name type="scientific">Porites lobata</name>
    <dbReference type="NCBI Taxonomy" id="104759"/>
    <lineage>
        <taxon>Eukaryota</taxon>
        <taxon>Metazoa</taxon>
        <taxon>Cnidaria</taxon>
        <taxon>Anthozoa</taxon>
        <taxon>Hexacorallia</taxon>
        <taxon>Scleractinia</taxon>
        <taxon>Fungiina</taxon>
        <taxon>Poritidae</taxon>
        <taxon>Porites</taxon>
    </lineage>
</organism>
<name>A0ABN8PLK7_9CNID</name>
<keyword evidence="7 8" id="KW-0472">Membrane</keyword>
<feature type="repeat" description="Solcar" evidence="8">
    <location>
        <begin position="226"/>
        <end position="312"/>
    </location>
</feature>
<dbReference type="PROSITE" id="PS50920">
    <property type="entry name" value="SOLCAR"/>
    <property type="match status" value="3"/>
</dbReference>
<feature type="repeat" description="Solcar" evidence="8">
    <location>
        <begin position="25"/>
        <end position="111"/>
    </location>
</feature>
<dbReference type="InterPro" id="IPR023395">
    <property type="entry name" value="MCP_dom_sf"/>
</dbReference>
<dbReference type="InterPro" id="IPR018108">
    <property type="entry name" value="MCP_transmembrane"/>
</dbReference>
<dbReference type="InterPro" id="IPR002067">
    <property type="entry name" value="MCP"/>
</dbReference>
<evidence type="ECO:0000256" key="2">
    <source>
        <dbReference type="ARBA" id="ARBA00006375"/>
    </source>
</evidence>
<dbReference type="Proteomes" id="UP001159405">
    <property type="component" value="Unassembled WGS sequence"/>
</dbReference>
<evidence type="ECO:0000256" key="9">
    <source>
        <dbReference type="RuleBase" id="RU000488"/>
    </source>
</evidence>
<evidence type="ECO:0008006" key="12">
    <source>
        <dbReference type="Google" id="ProtNLM"/>
    </source>
</evidence>
<comment type="similarity">
    <text evidence="2 9">Belongs to the mitochondrial carrier (TC 2.A.29) family.</text>
</comment>
<protein>
    <recommendedName>
        <fullName evidence="12">Mitochondrial folate transporter/carrier</fullName>
    </recommendedName>
</protein>
<keyword evidence="4 8" id="KW-0812">Transmembrane</keyword>
<evidence type="ECO:0000313" key="11">
    <source>
        <dbReference type="Proteomes" id="UP001159405"/>
    </source>
</evidence>
<evidence type="ECO:0000256" key="7">
    <source>
        <dbReference type="ARBA" id="ARBA00023136"/>
    </source>
</evidence>
<proteinExistence type="inferred from homology"/>
<dbReference type="Pfam" id="PF00153">
    <property type="entry name" value="Mito_carr"/>
    <property type="match status" value="3"/>
</dbReference>
<keyword evidence="11" id="KW-1185">Reference proteome</keyword>
<keyword evidence="5" id="KW-0677">Repeat</keyword>
<evidence type="ECO:0000256" key="4">
    <source>
        <dbReference type="ARBA" id="ARBA00022692"/>
    </source>
</evidence>
<accession>A0ABN8PLK7</accession>
<evidence type="ECO:0000256" key="8">
    <source>
        <dbReference type="PROSITE-ProRule" id="PRU00282"/>
    </source>
</evidence>
<comment type="subcellular location">
    <subcellularLocation>
        <location evidence="1">Membrane</location>
        <topology evidence="1">Multi-pass membrane protein</topology>
    </subcellularLocation>
</comment>
<keyword evidence="3 9" id="KW-0813">Transport</keyword>
<reference evidence="10 11" key="1">
    <citation type="submission" date="2022-05" db="EMBL/GenBank/DDBJ databases">
        <authorList>
            <consortium name="Genoscope - CEA"/>
            <person name="William W."/>
        </authorList>
    </citation>
    <scope>NUCLEOTIDE SEQUENCE [LARGE SCALE GENOMIC DNA]</scope>
</reference>
<feature type="repeat" description="Solcar" evidence="8">
    <location>
        <begin position="120"/>
        <end position="213"/>
    </location>
</feature>
<dbReference type="PRINTS" id="PR00926">
    <property type="entry name" value="MITOCARRIER"/>
</dbReference>
<comment type="caution">
    <text evidence="10">The sequence shown here is derived from an EMBL/GenBank/DDBJ whole genome shotgun (WGS) entry which is preliminary data.</text>
</comment>
<dbReference type="Gene3D" id="1.50.40.10">
    <property type="entry name" value="Mitochondrial carrier domain"/>
    <property type="match status" value="1"/>
</dbReference>
<evidence type="ECO:0000256" key="5">
    <source>
        <dbReference type="ARBA" id="ARBA00022737"/>
    </source>
</evidence>
<keyword evidence="6" id="KW-1133">Transmembrane helix</keyword>
<dbReference type="InterPro" id="IPR044712">
    <property type="entry name" value="SLC25A32-like"/>
</dbReference>
<dbReference type="EMBL" id="CALNXK010000078">
    <property type="protein sequence ID" value="CAH3146463.1"/>
    <property type="molecule type" value="Genomic_DNA"/>
</dbReference>
<dbReference type="PANTHER" id="PTHR45683">
    <property type="entry name" value="MITOCHONDRIAL NICOTINAMIDE ADENINE DINUCLEOTIDE TRANSPORTER 1-RELATED-RELATED"/>
    <property type="match status" value="1"/>
</dbReference>